<comment type="similarity">
    <text evidence="13 14">In the central section; belongs to the AAA ATPase family.</text>
</comment>
<dbReference type="InterPro" id="IPR003959">
    <property type="entry name" value="ATPase_AAA_core"/>
</dbReference>
<comment type="cofactor">
    <cofactor evidence="14">
        <name>Zn(2+)</name>
        <dbReference type="ChEBI" id="CHEBI:29105"/>
    </cofactor>
    <text evidence="14">Binds 1 zinc ion per subunit.</text>
</comment>
<dbReference type="PROSITE" id="PS00674">
    <property type="entry name" value="AAA"/>
    <property type="match status" value="1"/>
</dbReference>
<evidence type="ECO:0000256" key="2">
    <source>
        <dbReference type="ARBA" id="ARBA00010044"/>
    </source>
</evidence>
<dbReference type="InterPro" id="IPR000642">
    <property type="entry name" value="Peptidase_M41"/>
</dbReference>
<protein>
    <recommendedName>
        <fullName evidence="14">ATP-dependent zinc metalloprotease FtsH</fullName>
        <ecNumber evidence="14">3.4.24.-</ecNumber>
    </recommendedName>
</protein>
<dbReference type="EMBL" id="CP003538">
    <property type="protein sequence ID" value="AGH99197.1"/>
    <property type="molecule type" value="Genomic_DNA"/>
</dbReference>
<dbReference type="Pfam" id="PF17862">
    <property type="entry name" value="AAA_lid_3"/>
    <property type="match status" value="1"/>
</dbReference>
<evidence type="ECO:0000256" key="3">
    <source>
        <dbReference type="ARBA" id="ARBA00022670"/>
    </source>
</evidence>
<evidence type="ECO:0000256" key="7">
    <source>
        <dbReference type="ARBA" id="ARBA00022801"/>
    </source>
</evidence>
<dbReference type="GO" id="GO:0005886">
    <property type="term" value="C:plasma membrane"/>
    <property type="evidence" value="ECO:0007669"/>
    <property type="project" value="UniProtKB-SubCell"/>
</dbReference>
<dbReference type="SMART" id="SM00382">
    <property type="entry name" value="AAA"/>
    <property type="match status" value="1"/>
</dbReference>
<feature type="binding site" evidence="14">
    <location>
        <position position="446"/>
    </location>
    <ligand>
        <name>Zn(2+)</name>
        <dbReference type="ChEBI" id="CHEBI:29105"/>
        <note>catalytic</note>
    </ligand>
</feature>
<dbReference type="AlphaFoldDB" id="M4VIH8"/>
<evidence type="ECO:0000256" key="15">
    <source>
        <dbReference type="RuleBase" id="RU003651"/>
    </source>
</evidence>
<evidence type="ECO:0000256" key="10">
    <source>
        <dbReference type="ARBA" id="ARBA00022989"/>
    </source>
</evidence>
<comment type="subunit">
    <text evidence="14">Homohexamer.</text>
</comment>
<comment type="similarity">
    <text evidence="15">Belongs to the AAA ATPase family.</text>
</comment>
<keyword evidence="8 14" id="KW-0862">Zinc</keyword>
<dbReference type="OrthoDB" id="9809379at2"/>
<keyword evidence="3 14" id="KW-0645">Protease</keyword>
<dbReference type="EC" id="3.4.24.-" evidence="14"/>
<keyword evidence="11 14" id="KW-0482">Metalloprotease</keyword>
<reference evidence="18 19" key="1">
    <citation type="journal article" date="2013" name="ISME J.">
        <title>By their genes ye shall know them: genomic signatures of predatory bacteria.</title>
        <authorList>
            <person name="Pasternak Z."/>
            <person name="Pietrokovski S."/>
            <person name="Rotem O."/>
            <person name="Gophna U."/>
            <person name="Lurie-Weinberger M.N."/>
            <person name="Jurkevitch E."/>
        </authorList>
    </citation>
    <scope>NUCLEOTIDE SEQUENCE [LARGE SCALE GENOMIC DNA]</scope>
    <source>
        <strain evidence="18">EPB</strain>
    </source>
</reference>
<dbReference type="NCBIfam" id="TIGR01241">
    <property type="entry name" value="FtsH_fam"/>
    <property type="match status" value="1"/>
</dbReference>
<evidence type="ECO:0000256" key="9">
    <source>
        <dbReference type="ARBA" id="ARBA00022840"/>
    </source>
</evidence>
<dbReference type="GO" id="GO:0008270">
    <property type="term" value="F:zinc ion binding"/>
    <property type="evidence" value="ECO:0007669"/>
    <property type="project" value="UniProtKB-UniRule"/>
</dbReference>
<evidence type="ECO:0000256" key="8">
    <source>
        <dbReference type="ARBA" id="ARBA00022833"/>
    </source>
</evidence>
<dbReference type="GO" id="GO:0005524">
    <property type="term" value="F:ATP binding"/>
    <property type="evidence" value="ECO:0007669"/>
    <property type="project" value="UniProtKB-UniRule"/>
</dbReference>
<name>M4VIH8_9BACT</name>
<dbReference type="RefSeq" id="WP_015468700.1">
    <property type="nucleotide sequence ID" value="NC_020812.1"/>
</dbReference>
<dbReference type="Gene3D" id="3.40.50.300">
    <property type="entry name" value="P-loop containing nucleotide triphosphate hydrolases"/>
    <property type="match status" value="1"/>
</dbReference>
<evidence type="ECO:0000256" key="1">
    <source>
        <dbReference type="ARBA" id="ARBA00004370"/>
    </source>
</evidence>
<keyword evidence="18" id="KW-0132">Cell division</keyword>
<accession>M4VIH8</accession>
<dbReference type="GO" id="GO:0004222">
    <property type="term" value="F:metalloendopeptidase activity"/>
    <property type="evidence" value="ECO:0007669"/>
    <property type="project" value="InterPro"/>
</dbReference>
<dbReference type="Gene3D" id="1.20.58.760">
    <property type="entry name" value="Peptidase M41"/>
    <property type="match status" value="1"/>
</dbReference>
<feature type="domain" description="AAA+ ATPase" evidence="17">
    <location>
        <begin position="216"/>
        <end position="355"/>
    </location>
</feature>
<dbReference type="PATRIC" id="fig|349215.9.peg.2332"/>
<feature type="transmembrane region" description="Helical" evidence="14">
    <location>
        <begin position="16"/>
        <end position="34"/>
    </location>
</feature>
<dbReference type="GO" id="GO:0030163">
    <property type="term" value="P:protein catabolic process"/>
    <property type="evidence" value="ECO:0007669"/>
    <property type="project" value="UniProtKB-UniRule"/>
</dbReference>
<dbReference type="FunFam" id="1.20.58.760:FF:000001">
    <property type="entry name" value="ATP-dependent zinc metalloprotease FtsH"/>
    <property type="match status" value="1"/>
</dbReference>
<sequence>MATPQKNPDAKKKKNTVALAVAFVAVAGIGYWAYSDRQQSAYEREFKAFGMPYTEFVERARQGQIYSLTMKGQQVRGETIDNKIFITHVPESADKFMERMIEGGVNVTSLPPDEVKSNGGGFGGGGFMMMLMLSIIPVGLLIGFMYWMQKKQQKQMGGGQGPANGFGKSKAKMIKPEECKVRFTDVAGIDEAKTELMEMVDFLKNPEKYRRLGGKIPHGALLVGPPGTGKTLMAQAVAGEAGVPFFTVSGSEFVEMFVGVGASRVRDLFAEAKKNAPCIVFIDEIDALGRARGNGAGGGHQESESTLNQLLVEMNGFEDNQGIIVLGATNRAEMLDAALKRPGRFDRQVYVGLPDLSGRVQILKTHMRNVPLDTDVDPRVVARGVPGFSGADLANLVNEAALCAARRNGKLVTAADFEQARDRIIMGAERKGLVMSDEEKSLTAYHEAGHALCALHSPGADPIHKATIIPRGGALGMVMQLPDGDRVSLNRQQAHARLAVCFGGRVAEEMVFGHEKVTSGASGDIQAATDMAERMVQDWGLSEKAGTVRYSAGRGEQMMGVVGRSKNMSEITSLMLDQEIRELIDSGKVRAEQILTDHRDQLENIAQALLKYETLSGSEIAAVAQGKTLSRDPIDPAPDETPKAVNVSDNEPPHPANNNEMRPQ</sequence>
<feature type="binding site" evidence="14">
    <location>
        <position position="450"/>
    </location>
    <ligand>
        <name>Zn(2+)</name>
        <dbReference type="ChEBI" id="CHEBI:29105"/>
        <note>catalytic</note>
    </ligand>
</feature>
<feature type="binding site" evidence="14">
    <location>
        <position position="524"/>
    </location>
    <ligand>
        <name>Zn(2+)</name>
        <dbReference type="ChEBI" id="CHEBI:29105"/>
        <note>catalytic</note>
    </ligand>
</feature>
<feature type="region of interest" description="Disordered" evidence="16">
    <location>
        <begin position="625"/>
        <end position="664"/>
    </location>
</feature>
<dbReference type="PANTHER" id="PTHR23076">
    <property type="entry name" value="METALLOPROTEASE M41 FTSH"/>
    <property type="match status" value="1"/>
</dbReference>
<dbReference type="Gene3D" id="3.30.720.210">
    <property type="match status" value="1"/>
</dbReference>
<evidence type="ECO:0000313" key="18">
    <source>
        <dbReference type="EMBL" id="AGH99197.1"/>
    </source>
</evidence>
<keyword evidence="10 14" id="KW-1133">Transmembrane helix</keyword>
<dbReference type="InterPro" id="IPR003593">
    <property type="entry name" value="AAA+_ATPase"/>
</dbReference>
<evidence type="ECO:0000256" key="14">
    <source>
        <dbReference type="HAMAP-Rule" id="MF_01458"/>
    </source>
</evidence>
<dbReference type="Pfam" id="PF00004">
    <property type="entry name" value="AAA"/>
    <property type="match status" value="1"/>
</dbReference>
<dbReference type="HOGENOM" id="CLU_000688_16_2_5"/>
<gene>
    <name evidence="14" type="primary">ftsH</name>
    <name evidence="18" type="ORF">A11S_2403</name>
</gene>
<keyword evidence="18" id="KW-0131">Cell cycle</keyword>
<evidence type="ECO:0000259" key="17">
    <source>
        <dbReference type="SMART" id="SM00382"/>
    </source>
</evidence>
<dbReference type="InterPro" id="IPR003960">
    <property type="entry name" value="ATPase_AAA_CS"/>
</dbReference>
<dbReference type="Proteomes" id="UP000011932">
    <property type="component" value="Chromosome"/>
</dbReference>
<feature type="binding site" evidence="14">
    <location>
        <begin position="224"/>
        <end position="231"/>
    </location>
    <ligand>
        <name>ATP</name>
        <dbReference type="ChEBI" id="CHEBI:30616"/>
    </ligand>
</feature>
<evidence type="ECO:0000256" key="4">
    <source>
        <dbReference type="ARBA" id="ARBA00022692"/>
    </source>
</evidence>
<dbReference type="HAMAP" id="MF_01458">
    <property type="entry name" value="FtsH"/>
    <property type="match status" value="1"/>
</dbReference>
<feature type="transmembrane region" description="Helical" evidence="14">
    <location>
        <begin position="127"/>
        <end position="147"/>
    </location>
</feature>
<feature type="active site" evidence="14">
    <location>
        <position position="447"/>
    </location>
</feature>
<keyword evidence="9 14" id="KW-0067">ATP-binding</keyword>
<evidence type="ECO:0000256" key="13">
    <source>
        <dbReference type="ARBA" id="ARBA00061570"/>
    </source>
</evidence>
<dbReference type="FunFam" id="3.40.50.300:FF:000001">
    <property type="entry name" value="ATP-dependent zinc metalloprotease FtsH"/>
    <property type="match status" value="1"/>
</dbReference>
<evidence type="ECO:0000313" key="19">
    <source>
        <dbReference type="Proteomes" id="UP000011932"/>
    </source>
</evidence>
<comment type="subcellular location">
    <subcellularLocation>
        <location evidence="14">Cell membrane</location>
        <topology evidence="14">Multi-pass membrane protein</topology>
        <orientation evidence="14">Cytoplasmic side</orientation>
    </subcellularLocation>
    <subcellularLocation>
        <location evidence="1">Membrane</location>
    </subcellularLocation>
</comment>
<evidence type="ECO:0000256" key="6">
    <source>
        <dbReference type="ARBA" id="ARBA00022741"/>
    </source>
</evidence>
<dbReference type="InterPro" id="IPR005936">
    <property type="entry name" value="FtsH"/>
</dbReference>
<dbReference type="InterPro" id="IPR037219">
    <property type="entry name" value="Peptidase_M41-like"/>
</dbReference>
<dbReference type="InterPro" id="IPR027417">
    <property type="entry name" value="P-loop_NTPase"/>
</dbReference>
<comment type="function">
    <text evidence="14">Acts as a processive, ATP-dependent zinc metallopeptidase for both cytoplasmic and membrane proteins. Plays a role in the quality control of integral membrane proteins.</text>
</comment>
<keyword evidence="12 14" id="KW-0472">Membrane</keyword>
<keyword evidence="5 14" id="KW-0479">Metal-binding</keyword>
<keyword evidence="14" id="KW-1003">Cell membrane</keyword>
<evidence type="ECO:0000256" key="16">
    <source>
        <dbReference type="SAM" id="MobiDB-lite"/>
    </source>
</evidence>
<dbReference type="PANTHER" id="PTHR23076:SF97">
    <property type="entry name" value="ATP-DEPENDENT ZINC METALLOPROTEASE YME1L1"/>
    <property type="match status" value="1"/>
</dbReference>
<evidence type="ECO:0000256" key="12">
    <source>
        <dbReference type="ARBA" id="ARBA00023136"/>
    </source>
</evidence>
<keyword evidence="4 14" id="KW-0812">Transmembrane</keyword>
<keyword evidence="6 14" id="KW-0547">Nucleotide-binding</keyword>
<dbReference type="SUPFAM" id="SSF140990">
    <property type="entry name" value="FtsH protease domain-like"/>
    <property type="match status" value="1"/>
</dbReference>
<dbReference type="GO" id="GO:0004176">
    <property type="term" value="F:ATP-dependent peptidase activity"/>
    <property type="evidence" value="ECO:0007669"/>
    <property type="project" value="InterPro"/>
</dbReference>
<keyword evidence="7 14" id="KW-0378">Hydrolase</keyword>
<proteinExistence type="inferred from homology"/>
<organism evidence="18 19">
    <name type="scientific">Micavibrio aeruginosavorus EPB</name>
    <dbReference type="NCBI Taxonomy" id="349215"/>
    <lineage>
        <taxon>Bacteria</taxon>
        <taxon>Pseudomonadati</taxon>
        <taxon>Bdellovibrionota</taxon>
        <taxon>Bdellovibrionia</taxon>
        <taxon>Bdellovibrionales</taxon>
        <taxon>Pseudobdellovibrionaceae</taxon>
        <taxon>Micavibrio</taxon>
    </lineage>
</organism>
<evidence type="ECO:0000256" key="5">
    <source>
        <dbReference type="ARBA" id="ARBA00022723"/>
    </source>
</evidence>
<evidence type="ECO:0000256" key="11">
    <source>
        <dbReference type="ARBA" id="ARBA00023049"/>
    </source>
</evidence>
<comment type="similarity">
    <text evidence="2 14">In the C-terminal section; belongs to the peptidase M41 family.</text>
</comment>
<dbReference type="InterPro" id="IPR041569">
    <property type="entry name" value="AAA_lid_3"/>
</dbReference>
<dbReference type="Gene3D" id="1.10.8.60">
    <property type="match status" value="1"/>
</dbReference>
<dbReference type="Pfam" id="PF01434">
    <property type="entry name" value="Peptidase_M41"/>
    <property type="match status" value="1"/>
</dbReference>
<dbReference type="STRING" id="349215.A11S_2403"/>
<dbReference type="GO" id="GO:0051301">
    <property type="term" value="P:cell division"/>
    <property type="evidence" value="ECO:0007669"/>
    <property type="project" value="UniProtKB-KW"/>
</dbReference>
<dbReference type="GO" id="GO:0006508">
    <property type="term" value="P:proteolysis"/>
    <property type="evidence" value="ECO:0007669"/>
    <property type="project" value="UniProtKB-KW"/>
</dbReference>
<dbReference type="GO" id="GO:0016887">
    <property type="term" value="F:ATP hydrolysis activity"/>
    <property type="evidence" value="ECO:0007669"/>
    <property type="project" value="UniProtKB-UniRule"/>
</dbReference>
<dbReference type="KEGG" id="man:A11S_2403"/>
<dbReference type="CDD" id="cd19501">
    <property type="entry name" value="RecA-like_FtsH"/>
    <property type="match status" value="1"/>
</dbReference>
<dbReference type="SUPFAM" id="SSF52540">
    <property type="entry name" value="P-loop containing nucleoside triphosphate hydrolases"/>
    <property type="match status" value="1"/>
</dbReference>
<dbReference type="FunFam" id="1.10.8.60:FF:000001">
    <property type="entry name" value="ATP-dependent zinc metalloprotease FtsH"/>
    <property type="match status" value="1"/>
</dbReference>